<gene>
    <name evidence="1" type="ORF">SAMN02745157_4859</name>
</gene>
<dbReference type="STRING" id="1122133.SAMN02745157_4859"/>
<evidence type="ECO:0008006" key="3">
    <source>
        <dbReference type="Google" id="ProtNLM"/>
    </source>
</evidence>
<protein>
    <recommendedName>
        <fullName evidence="3">Phage protein, HK97 gp10 family</fullName>
    </recommendedName>
</protein>
<dbReference type="AlphaFoldDB" id="A0A1M5MQV4"/>
<evidence type="ECO:0000313" key="2">
    <source>
        <dbReference type="Proteomes" id="UP000184485"/>
    </source>
</evidence>
<sequence>MAGQASFTAQVDAWVRETEERMDAVFRESASEVIEEMQRPVGAGGNMPVDTGFLRSSLQVGVNTEPVAAAMPNPGAGAKFTYAASMAIAGAEIGDTIVASYSAKYAPIIEYGGGKRQPRRFVALAAAQWPSIVARVAERLKSSVTGP</sequence>
<organism evidence="1 2">
    <name type="scientific">Kaistia soli DSM 19436</name>
    <dbReference type="NCBI Taxonomy" id="1122133"/>
    <lineage>
        <taxon>Bacteria</taxon>
        <taxon>Pseudomonadati</taxon>
        <taxon>Pseudomonadota</taxon>
        <taxon>Alphaproteobacteria</taxon>
        <taxon>Hyphomicrobiales</taxon>
        <taxon>Kaistiaceae</taxon>
        <taxon>Kaistia</taxon>
    </lineage>
</organism>
<proteinExistence type="predicted"/>
<dbReference type="OrthoDB" id="982480at2"/>
<evidence type="ECO:0000313" key="1">
    <source>
        <dbReference type="EMBL" id="SHG79774.1"/>
    </source>
</evidence>
<name>A0A1M5MQV4_9HYPH</name>
<dbReference type="Proteomes" id="UP000184485">
    <property type="component" value="Unassembled WGS sequence"/>
</dbReference>
<accession>A0A1M5MQV4</accession>
<reference evidence="1 2" key="1">
    <citation type="submission" date="2016-11" db="EMBL/GenBank/DDBJ databases">
        <authorList>
            <person name="Jaros S."/>
            <person name="Januszkiewicz K."/>
            <person name="Wedrychowicz H."/>
        </authorList>
    </citation>
    <scope>NUCLEOTIDE SEQUENCE [LARGE SCALE GENOMIC DNA]</scope>
    <source>
        <strain evidence="1 2">DSM 19436</strain>
    </source>
</reference>
<keyword evidence="2" id="KW-1185">Reference proteome</keyword>
<dbReference type="EMBL" id="FQUP01000007">
    <property type="protein sequence ID" value="SHG79774.1"/>
    <property type="molecule type" value="Genomic_DNA"/>
</dbReference>